<dbReference type="Proteomes" id="UP001595962">
    <property type="component" value="Unassembled WGS sequence"/>
</dbReference>
<dbReference type="RefSeq" id="WP_377331736.1">
    <property type="nucleotide sequence ID" value="NZ_JBHSGB010000003.1"/>
</dbReference>
<name>A0ABV9JHT3_9GAMM</name>
<proteinExistence type="predicted"/>
<dbReference type="EMBL" id="JBHSGB010000003">
    <property type="protein sequence ID" value="MFC4654056.1"/>
    <property type="molecule type" value="Genomic_DNA"/>
</dbReference>
<gene>
    <name evidence="1" type="ORF">ACFO3I_03335</name>
</gene>
<organism evidence="1 2">
    <name type="scientific">Rheinheimera marina</name>
    <dbReference type="NCBI Taxonomy" id="1774958"/>
    <lineage>
        <taxon>Bacteria</taxon>
        <taxon>Pseudomonadati</taxon>
        <taxon>Pseudomonadota</taxon>
        <taxon>Gammaproteobacteria</taxon>
        <taxon>Chromatiales</taxon>
        <taxon>Chromatiaceae</taxon>
        <taxon>Rheinheimera</taxon>
    </lineage>
</organism>
<evidence type="ECO:0008006" key="3">
    <source>
        <dbReference type="Google" id="ProtNLM"/>
    </source>
</evidence>
<sequence length="90" mass="10493">MGHEICNRPGAACDFVVNGYEEDMQRIAQFICQQLSFDKLYFYGRDRPIHISISNNPLRHLQVMHQSEKGRCYPGKRAYGYNVLDLVKKL</sequence>
<keyword evidence="2" id="KW-1185">Reference proteome</keyword>
<protein>
    <recommendedName>
        <fullName evidence="3">Peptidase M15A C-terminal domain-containing protein</fullName>
    </recommendedName>
</protein>
<evidence type="ECO:0000313" key="1">
    <source>
        <dbReference type="EMBL" id="MFC4654056.1"/>
    </source>
</evidence>
<evidence type="ECO:0000313" key="2">
    <source>
        <dbReference type="Proteomes" id="UP001595962"/>
    </source>
</evidence>
<reference evidence="2" key="1">
    <citation type="journal article" date="2019" name="Int. J. Syst. Evol. Microbiol.">
        <title>The Global Catalogue of Microorganisms (GCM) 10K type strain sequencing project: providing services to taxonomists for standard genome sequencing and annotation.</title>
        <authorList>
            <consortium name="The Broad Institute Genomics Platform"/>
            <consortium name="The Broad Institute Genome Sequencing Center for Infectious Disease"/>
            <person name="Wu L."/>
            <person name="Ma J."/>
        </authorList>
    </citation>
    <scope>NUCLEOTIDE SEQUENCE [LARGE SCALE GENOMIC DNA]</scope>
    <source>
        <strain evidence="2">DT28</strain>
    </source>
</reference>
<comment type="caution">
    <text evidence="1">The sequence shown here is derived from an EMBL/GenBank/DDBJ whole genome shotgun (WGS) entry which is preliminary data.</text>
</comment>
<accession>A0ABV9JHT3</accession>